<keyword evidence="4" id="KW-1185">Reference proteome</keyword>
<feature type="transmembrane region" description="Helical" evidence="2">
    <location>
        <begin position="53"/>
        <end position="73"/>
    </location>
</feature>
<name>A0ABQ7M584_BRACM</name>
<protein>
    <submittedName>
        <fullName evidence="3">Uncharacterized protein</fullName>
    </submittedName>
</protein>
<proteinExistence type="predicted"/>
<dbReference type="EMBL" id="JADBGQ010000006">
    <property type="protein sequence ID" value="KAG5393055.1"/>
    <property type="molecule type" value="Genomic_DNA"/>
</dbReference>
<feature type="region of interest" description="Disordered" evidence="1">
    <location>
        <begin position="1"/>
        <end position="26"/>
    </location>
</feature>
<reference evidence="3 4" key="1">
    <citation type="submission" date="2021-03" db="EMBL/GenBank/DDBJ databases">
        <authorList>
            <person name="King G.J."/>
            <person name="Bancroft I."/>
            <person name="Baten A."/>
            <person name="Bloomfield J."/>
            <person name="Borpatragohain P."/>
            <person name="He Z."/>
            <person name="Irish N."/>
            <person name="Irwin J."/>
            <person name="Liu K."/>
            <person name="Mauleon R.P."/>
            <person name="Moore J."/>
            <person name="Morris R."/>
            <person name="Ostergaard L."/>
            <person name="Wang B."/>
            <person name="Wells R."/>
        </authorList>
    </citation>
    <scope>NUCLEOTIDE SEQUENCE [LARGE SCALE GENOMIC DNA]</scope>
    <source>
        <strain evidence="3">R-o-18</strain>
        <tissue evidence="3">Leaf</tissue>
    </source>
</reference>
<accession>A0ABQ7M584</accession>
<evidence type="ECO:0000256" key="2">
    <source>
        <dbReference type="SAM" id="Phobius"/>
    </source>
</evidence>
<gene>
    <name evidence="3" type="primary">A06g503530.1_BraROA</name>
    <name evidence="3" type="ORF">IGI04_023018</name>
</gene>
<feature type="compositionally biased region" description="Basic and acidic residues" evidence="1">
    <location>
        <begin position="17"/>
        <end position="26"/>
    </location>
</feature>
<keyword evidence="2" id="KW-0812">Transmembrane</keyword>
<organism evidence="3 4">
    <name type="scientific">Brassica rapa subsp. trilocularis</name>
    <dbReference type="NCBI Taxonomy" id="1813537"/>
    <lineage>
        <taxon>Eukaryota</taxon>
        <taxon>Viridiplantae</taxon>
        <taxon>Streptophyta</taxon>
        <taxon>Embryophyta</taxon>
        <taxon>Tracheophyta</taxon>
        <taxon>Spermatophyta</taxon>
        <taxon>Magnoliopsida</taxon>
        <taxon>eudicotyledons</taxon>
        <taxon>Gunneridae</taxon>
        <taxon>Pentapetalae</taxon>
        <taxon>rosids</taxon>
        <taxon>malvids</taxon>
        <taxon>Brassicales</taxon>
        <taxon>Brassicaceae</taxon>
        <taxon>Brassiceae</taxon>
        <taxon>Brassica</taxon>
    </lineage>
</organism>
<keyword evidence="2" id="KW-1133">Transmembrane helix</keyword>
<keyword evidence="2" id="KW-0472">Membrane</keyword>
<dbReference type="Proteomes" id="UP000823674">
    <property type="component" value="Chromosome A06"/>
</dbReference>
<sequence length="150" mass="16593">MKNNFTPLSGPELSSTKLKERLTEQETKKHPFTSSAIELVVCIESSLMNCLRVLILVLFLFVCVLSPMAEGSLKKECIRWSKTGRNVCKQLSASGGAKQSESEANEMPCSNKAMGPLITIKATYHVPFETNTIRGIGSECSRFLIEVKIH</sequence>
<evidence type="ECO:0000313" key="4">
    <source>
        <dbReference type="Proteomes" id="UP000823674"/>
    </source>
</evidence>
<evidence type="ECO:0000256" key="1">
    <source>
        <dbReference type="SAM" id="MobiDB-lite"/>
    </source>
</evidence>
<feature type="compositionally biased region" description="Polar residues" evidence="1">
    <location>
        <begin position="1"/>
        <end position="16"/>
    </location>
</feature>
<evidence type="ECO:0000313" key="3">
    <source>
        <dbReference type="EMBL" id="KAG5393055.1"/>
    </source>
</evidence>
<comment type="caution">
    <text evidence="3">The sequence shown here is derived from an EMBL/GenBank/DDBJ whole genome shotgun (WGS) entry which is preliminary data.</text>
</comment>